<organism evidence="1 2">
    <name type="scientific">Datura stramonium</name>
    <name type="common">Jimsonweed</name>
    <name type="synonym">Common thornapple</name>
    <dbReference type="NCBI Taxonomy" id="4076"/>
    <lineage>
        <taxon>Eukaryota</taxon>
        <taxon>Viridiplantae</taxon>
        <taxon>Streptophyta</taxon>
        <taxon>Embryophyta</taxon>
        <taxon>Tracheophyta</taxon>
        <taxon>Spermatophyta</taxon>
        <taxon>Magnoliopsida</taxon>
        <taxon>eudicotyledons</taxon>
        <taxon>Gunneridae</taxon>
        <taxon>Pentapetalae</taxon>
        <taxon>asterids</taxon>
        <taxon>lamiids</taxon>
        <taxon>Solanales</taxon>
        <taxon>Solanaceae</taxon>
        <taxon>Solanoideae</taxon>
        <taxon>Datureae</taxon>
        <taxon>Datura</taxon>
    </lineage>
</organism>
<feature type="non-terminal residue" evidence="1">
    <location>
        <position position="108"/>
    </location>
</feature>
<evidence type="ECO:0000313" key="1">
    <source>
        <dbReference type="EMBL" id="MCE5166047.1"/>
    </source>
</evidence>
<gene>
    <name evidence="1" type="ORF">HAX54_014307</name>
</gene>
<proteinExistence type="predicted"/>
<sequence length="108" mass="11951">LPTGPVTISPLAIANNLTDHDSSIRALALLISRIGPTPRRESSFCGNKNWMSQTESLKRKPRGLGTHGLGIVWIPCKVKSTRLSIIQDRARELPFKPVDNAQTHTRDK</sequence>
<name>A0ABS8Y4R9_DATST</name>
<reference evidence="1 2" key="1">
    <citation type="journal article" date="2021" name="BMC Genomics">
        <title>Datura genome reveals duplications of psychoactive alkaloid biosynthetic genes and high mutation rate following tissue culture.</title>
        <authorList>
            <person name="Rajewski A."/>
            <person name="Carter-House D."/>
            <person name="Stajich J."/>
            <person name="Litt A."/>
        </authorList>
    </citation>
    <scope>NUCLEOTIDE SEQUENCE [LARGE SCALE GENOMIC DNA]</scope>
    <source>
        <strain evidence="1">AR-01</strain>
    </source>
</reference>
<protein>
    <submittedName>
        <fullName evidence="1">Uncharacterized protein</fullName>
    </submittedName>
</protein>
<feature type="non-terminal residue" evidence="1">
    <location>
        <position position="1"/>
    </location>
</feature>
<dbReference type="Proteomes" id="UP000823775">
    <property type="component" value="Unassembled WGS sequence"/>
</dbReference>
<evidence type="ECO:0000313" key="2">
    <source>
        <dbReference type="Proteomes" id="UP000823775"/>
    </source>
</evidence>
<comment type="caution">
    <text evidence="1">The sequence shown here is derived from an EMBL/GenBank/DDBJ whole genome shotgun (WGS) entry which is preliminary data.</text>
</comment>
<accession>A0ABS8Y4R9</accession>
<dbReference type="EMBL" id="JACEIK010018878">
    <property type="protein sequence ID" value="MCE5166047.1"/>
    <property type="molecule type" value="Genomic_DNA"/>
</dbReference>
<keyword evidence="2" id="KW-1185">Reference proteome</keyword>